<dbReference type="PANTHER" id="PTHR21166">
    <property type="entry name" value="CELL DIVISION CONTROL PROTEIN 24 OB DOMAIN-CONTAINING PROTEIN-RELATED"/>
    <property type="match status" value="1"/>
</dbReference>
<evidence type="ECO:0008006" key="4">
    <source>
        <dbReference type="Google" id="ProtNLM"/>
    </source>
</evidence>
<reference evidence="2" key="1">
    <citation type="journal article" date="2020" name="Stud. Mycol.">
        <title>101 Dothideomycetes genomes: a test case for predicting lifestyles and emergence of pathogens.</title>
        <authorList>
            <person name="Haridas S."/>
            <person name="Albert R."/>
            <person name="Binder M."/>
            <person name="Bloem J."/>
            <person name="Labutti K."/>
            <person name="Salamov A."/>
            <person name="Andreopoulos B."/>
            <person name="Baker S."/>
            <person name="Barry K."/>
            <person name="Bills G."/>
            <person name="Bluhm B."/>
            <person name="Cannon C."/>
            <person name="Castanera R."/>
            <person name="Culley D."/>
            <person name="Daum C."/>
            <person name="Ezra D."/>
            <person name="Gonzalez J."/>
            <person name="Henrissat B."/>
            <person name="Kuo A."/>
            <person name="Liang C."/>
            <person name="Lipzen A."/>
            <person name="Lutzoni F."/>
            <person name="Magnuson J."/>
            <person name="Mondo S."/>
            <person name="Nolan M."/>
            <person name="Ohm R."/>
            <person name="Pangilinan J."/>
            <person name="Park H.-J."/>
            <person name="Ramirez L."/>
            <person name="Alfaro M."/>
            <person name="Sun H."/>
            <person name="Tritt A."/>
            <person name="Yoshinaga Y."/>
            <person name="Zwiers L.-H."/>
            <person name="Turgeon B."/>
            <person name="Goodwin S."/>
            <person name="Spatafora J."/>
            <person name="Crous P."/>
            <person name="Grigoriev I."/>
        </authorList>
    </citation>
    <scope>NUCLEOTIDE SEQUENCE</scope>
    <source>
        <strain evidence="2">CBS 675.92</strain>
    </source>
</reference>
<feature type="compositionally biased region" description="Low complexity" evidence="1">
    <location>
        <begin position="1"/>
        <end position="19"/>
    </location>
</feature>
<dbReference type="InterPro" id="IPR052469">
    <property type="entry name" value="MEIOB"/>
</dbReference>
<accession>A0A6A5U0E6</accession>
<name>A0A6A5U0E6_9PLEO</name>
<protein>
    <recommendedName>
        <fullName evidence="4">Nucleic acid-binding protein</fullName>
    </recommendedName>
</protein>
<gene>
    <name evidence="2" type="ORF">CC80DRAFT_592265</name>
</gene>
<dbReference type="OrthoDB" id="3248508at2759"/>
<feature type="region of interest" description="Disordered" evidence="1">
    <location>
        <begin position="1"/>
        <end position="24"/>
    </location>
</feature>
<dbReference type="Gene3D" id="2.40.50.140">
    <property type="entry name" value="Nucleic acid-binding proteins"/>
    <property type="match status" value="2"/>
</dbReference>
<proteinExistence type="predicted"/>
<evidence type="ECO:0000313" key="3">
    <source>
        <dbReference type="Proteomes" id="UP000800035"/>
    </source>
</evidence>
<dbReference type="SUPFAM" id="SSF50249">
    <property type="entry name" value="Nucleic acid-binding proteins"/>
    <property type="match status" value="2"/>
</dbReference>
<evidence type="ECO:0000256" key="1">
    <source>
        <dbReference type="SAM" id="MobiDB-lite"/>
    </source>
</evidence>
<dbReference type="AlphaFoldDB" id="A0A6A5U0E6"/>
<dbReference type="PANTHER" id="PTHR21166:SF2">
    <property type="entry name" value="CELL DIVISION CONTROL PROTEIN 24 OB DOMAIN-CONTAINING PROTEIN-RELATED"/>
    <property type="match status" value="1"/>
</dbReference>
<organism evidence="2 3">
    <name type="scientific">Byssothecium circinans</name>
    <dbReference type="NCBI Taxonomy" id="147558"/>
    <lineage>
        <taxon>Eukaryota</taxon>
        <taxon>Fungi</taxon>
        <taxon>Dikarya</taxon>
        <taxon>Ascomycota</taxon>
        <taxon>Pezizomycotina</taxon>
        <taxon>Dothideomycetes</taxon>
        <taxon>Pleosporomycetidae</taxon>
        <taxon>Pleosporales</taxon>
        <taxon>Massarineae</taxon>
        <taxon>Massarinaceae</taxon>
        <taxon>Byssothecium</taxon>
    </lineage>
</organism>
<dbReference type="InterPro" id="IPR012340">
    <property type="entry name" value="NA-bd_OB-fold"/>
</dbReference>
<dbReference type="GO" id="GO:0008310">
    <property type="term" value="F:single-stranded DNA 3'-5' DNA exonuclease activity"/>
    <property type="evidence" value="ECO:0007669"/>
    <property type="project" value="TreeGrafter"/>
</dbReference>
<dbReference type="GO" id="GO:0003697">
    <property type="term" value="F:single-stranded DNA binding"/>
    <property type="evidence" value="ECO:0007669"/>
    <property type="project" value="TreeGrafter"/>
</dbReference>
<sequence>MPPTSISSFASSSPLKSTPGDGFTPDEMVLSAASSDWTPTLDYEETSIESLQTGPGNVTFMGRIVNFYNMPKPSKNPKSAQGCVKIMLADDTATMTVRLWYANIPWGSRLKLGMLVTVWTVHVSQGNSEQMSLAPTTAPLFTTIFPEGERNCHFMVHERSDEGKMFKKPFTVKDSVPMSGLMTLKNFTDGGYEVDGCKLLVCVKTIGAKKKFTMKEGTSSDVISIGISDDTADAYLTLYGTVTNSASSWKPSQTVLLIASPRCRNDRTAKLSLSANTQVHIDPDMADARYVRALAQCQTKKEHVNPPYPADVFDVEAAETAAVKVLYKLSEIDEFVRSSPNEKAMGYISVVITEMHLVINYKRNMLMCTECCGIPIFTNAARAKCRQCDKWNELRVNPRVLGDVIDETGQISSGKLIFSDVAWEQFLGRTAQQLVTAPLDVIQYLEHRLLYLRLTLGFGLHLGDDEIGRLAIWCVKM</sequence>
<evidence type="ECO:0000313" key="2">
    <source>
        <dbReference type="EMBL" id="KAF1957770.1"/>
    </source>
</evidence>
<dbReference type="GO" id="GO:0000712">
    <property type="term" value="P:resolution of meiotic recombination intermediates"/>
    <property type="evidence" value="ECO:0007669"/>
    <property type="project" value="TreeGrafter"/>
</dbReference>
<keyword evidence="3" id="KW-1185">Reference proteome</keyword>
<dbReference type="EMBL" id="ML976988">
    <property type="protein sequence ID" value="KAF1957770.1"/>
    <property type="molecule type" value="Genomic_DNA"/>
</dbReference>
<dbReference type="Proteomes" id="UP000800035">
    <property type="component" value="Unassembled WGS sequence"/>
</dbReference>